<sequence length="886" mass="97734">MSLSCSSPPQSAVLAFPASPTFDNKQSQHLEHSASAGTACDTVLNTPISSRQAPPTPPDSDSSPRNNIFSSSTSFSSSQPNLSLSPSQKFNIGSPKPSNSSHSNTISMSTNHFVARPNNPSLKLQENGTASSYSHSTAVSSDSPSYSISCPTGLQFSYDHMFPDSSDSQLSLSPETPSQHLPSASRALHRTPNVYINGLPPHFPEQELFALTRPFGEVKSVRSFTRHVSEKPTGYGFVLFNDVDSAEKCIEGLRKYRNLHPSFSKQIHRIPGTVYAQQSPSQIEHDEDSFKARMEKLKDGLSTNLYIEGLPLSIDEESLAALVHPYTIKSSRFFKTKLSEPPRIIAFVRLETRAAAEDTIERLHGRMVRGWNDPGCRISVRFADSAEQRELRRSERVSKNGDQSPARLTIAQAALLNLRGQELQAHARKTQVNRAREIPVIGQPRDEISLSNIHHSHPNPTLASVSAGNIPVSTSLPGHLGYPYNSSPSTRYQDLQSNHYTDDLLQSLQHNLNLTHAYTGSTLDQEHDAQRAHLQALANATLYTTSAQPSVQQPRSQIQARNGFTPAEELILQAHARIREQQYQQLHTQQQLVHPRDCILPRRTSSYGRLESGSKLNANAQVFHAHEQIATHPLAGRALGGVSRSKFLGDALPPISEDDFHALGQYQLECRPHYDHLRTHYQEELHFSGDIGNVRITKPPSRAIEIVAPPQHLDSKCSPLQPHHRSQSSSRSHLSLRQQAPVATLPRSPLASNSSQHSYQHTDSRSNDLNSTITTSSTNDKSDSNPQSYLHSPQAPQPRSDDHEDHRYDSTSVSSKAYVPAQKLPSSAQQLSFENDMKSPTLSRTPSTLSPATPFFGSFNGSPETFEYAPDDGEMVEKVKAGSGTR</sequence>
<keyword evidence="7" id="KW-1185">Reference proteome</keyword>
<feature type="compositionally biased region" description="Polar residues" evidence="4">
    <location>
        <begin position="1"/>
        <end position="10"/>
    </location>
</feature>
<dbReference type="AlphaFoldDB" id="A0A9P7JB07"/>
<feature type="compositionally biased region" description="Low complexity" evidence="4">
    <location>
        <begin position="59"/>
        <end position="88"/>
    </location>
</feature>
<feature type="region of interest" description="Disordered" evidence="4">
    <location>
        <begin position="712"/>
        <end position="869"/>
    </location>
</feature>
<dbReference type="InterPro" id="IPR012677">
    <property type="entry name" value="Nucleotide-bd_a/b_plait_sf"/>
</dbReference>
<name>A0A9P7JB07_9AGAM</name>
<feature type="compositionally biased region" description="Polar residues" evidence="4">
    <location>
        <begin position="118"/>
        <end position="130"/>
    </location>
</feature>
<dbReference type="SMART" id="SM00360">
    <property type="entry name" value="RRM"/>
    <property type="match status" value="2"/>
</dbReference>
<keyword evidence="2 3" id="KW-0694">RNA-binding</keyword>
<dbReference type="PROSITE" id="PS50102">
    <property type="entry name" value="RRM"/>
    <property type="match status" value="2"/>
</dbReference>
<evidence type="ECO:0000313" key="6">
    <source>
        <dbReference type="EMBL" id="KAG1811818.1"/>
    </source>
</evidence>
<feature type="compositionally biased region" description="Low complexity" evidence="4">
    <location>
        <begin position="727"/>
        <end position="738"/>
    </location>
</feature>
<organism evidence="6 7">
    <name type="scientific">Suillus subaureus</name>
    <dbReference type="NCBI Taxonomy" id="48587"/>
    <lineage>
        <taxon>Eukaryota</taxon>
        <taxon>Fungi</taxon>
        <taxon>Dikarya</taxon>
        <taxon>Basidiomycota</taxon>
        <taxon>Agaricomycotina</taxon>
        <taxon>Agaricomycetes</taxon>
        <taxon>Agaricomycetidae</taxon>
        <taxon>Boletales</taxon>
        <taxon>Suillineae</taxon>
        <taxon>Suillaceae</taxon>
        <taxon>Suillus</taxon>
    </lineage>
</organism>
<evidence type="ECO:0000256" key="4">
    <source>
        <dbReference type="SAM" id="MobiDB-lite"/>
    </source>
</evidence>
<evidence type="ECO:0000313" key="7">
    <source>
        <dbReference type="Proteomes" id="UP000807769"/>
    </source>
</evidence>
<dbReference type="Gene3D" id="3.30.70.330">
    <property type="match status" value="2"/>
</dbReference>
<feature type="compositionally biased region" description="Polar residues" evidence="4">
    <location>
        <begin position="824"/>
        <end position="833"/>
    </location>
</feature>
<feature type="compositionally biased region" description="Low complexity" evidence="4">
    <location>
        <begin position="839"/>
        <end position="854"/>
    </location>
</feature>
<dbReference type="OrthoDB" id="271725at2759"/>
<evidence type="ECO:0000259" key="5">
    <source>
        <dbReference type="PROSITE" id="PS50102"/>
    </source>
</evidence>
<feature type="compositionally biased region" description="Basic and acidic residues" evidence="4">
    <location>
        <begin position="799"/>
        <end position="809"/>
    </location>
</feature>
<dbReference type="Pfam" id="PF00076">
    <property type="entry name" value="RRM_1"/>
    <property type="match status" value="2"/>
</dbReference>
<dbReference type="Proteomes" id="UP000807769">
    <property type="component" value="Unassembled WGS sequence"/>
</dbReference>
<feature type="domain" description="RRM" evidence="5">
    <location>
        <begin position="192"/>
        <end position="266"/>
    </location>
</feature>
<keyword evidence="1" id="KW-0677">Repeat</keyword>
<evidence type="ECO:0000256" key="2">
    <source>
        <dbReference type="ARBA" id="ARBA00022884"/>
    </source>
</evidence>
<feature type="compositionally biased region" description="Low complexity" evidence="4">
    <location>
        <begin position="98"/>
        <end position="112"/>
    </location>
</feature>
<dbReference type="InterPro" id="IPR035979">
    <property type="entry name" value="RBD_domain_sf"/>
</dbReference>
<dbReference type="GO" id="GO:0003723">
    <property type="term" value="F:RNA binding"/>
    <property type="evidence" value="ECO:0007669"/>
    <property type="project" value="UniProtKB-UniRule"/>
</dbReference>
<feature type="region of interest" description="Disordered" evidence="4">
    <location>
        <begin position="1"/>
        <end position="146"/>
    </location>
</feature>
<dbReference type="RefSeq" id="XP_041190239.1">
    <property type="nucleotide sequence ID" value="XM_041340632.1"/>
</dbReference>
<evidence type="ECO:0000256" key="3">
    <source>
        <dbReference type="PROSITE-ProRule" id="PRU00176"/>
    </source>
</evidence>
<protein>
    <recommendedName>
        <fullName evidence="5">RRM domain-containing protein</fullName>
    </recommendedName>
</protein>
<feature type="domain" description="RRM" evidence="5">
    <location>
        <begin position="303"/>
        <end position="385"/>
    </location>
</feature>
<feature type="compositionally biased region" description="Polar residues" evidence="4">
    <location>
        <begin position="43"/>
        <end position="53"/>
    </location>
</feature>
<proteinExistence type="predicted"/>
<feature type="compositionally biased region" description="Low complexity" evidence="4">
    <location>
        <begin position="767"/>
        <end position="779"/>
    </location>
</feature>
<dbReference type="GeneID" id="64634648"/>
<reference evidence="6" key="1">
    <citation type="journal article" date="2020" name="New Phytol.">
        <title>Comparative genomics reveals dynamic genome evolution in host specialist ectomycorrhizal fungi.</title>
        <authorList>
            <person name="Lofgren L.A."/>
            <person name="Nguyen N.H."/>
            <person name="Vilgalys R."/>
            <person name="Ruytinx J."/>
            <person name="Liao H.L."/>
            <person name="Branco S."/>
            <person name="Kuo A."/>
            <person name="LaButti K."/>
            <person name="Lipzen A."/>
            <person name="Andreopoulos W."/>
            <person name="Pangilinan J."/>
            <person name="Riley R."/>
            <person name="Hundley H."/>
            <person name="Na H."/>
            <person name="Barry K."/>
            <person name="Grigoriev I.V."/>
            <person name="Stajich J.E."/>
            <person name="Kennedy P.G."/>
        </authorList>
    </citation>
    <scope>NUCLEOTIDE SEQUENCE</scope>
    <source>
        <strain evidence="6">MN1</strain>
    </source>
</reference>
<feature type="compositionally biased region" description="Low complexity" evidence="4">
    <location>
        <begin position="131"/>
        <end position="146"/>
    </location>
</feature>
<comment type="caution">
    <text evidence="6">The sequence shown here is derived from an EMBL/GenBank/DDBJ whole genome shotgun (WGS) entry which is preliminary data.</text>
</comment>
<gene>
    <name evidence="6" type="ORF">BJ212DRAFT_1483541</name>
</gene>
<dbReference type="EMBL" id="JABBWG010000028">
    <property type="protein sequence ID" value="KAG1811818.1"/>
    <property type="molecule type" value="Genomic_DNA"/>
</dbReference>
<feature type="region of interest" description="Disordered" evidence="4">
    <location>
        <begin position="165"/>
        <end position="185"/>
    </location>
</feature>
<evidence type="ECO:0000256" key="1">
    <source>
        <dbReference type="ARBA" id="ARBA00022737"/>
    </source>
</evidence>
<feature type="compositionally biased region" description="Polar residues" evidence="4">
    <location>
        <begin position="750"/>
        <end position="759"/>
    </location>
</feature>
<feature type="compositionally biased region" description="Low complexity" evidence="4">
    <location>
        <begin position="165"/>
        <end position="174"/>
    </location>
</feature>
<dbReference type="PANTHER" id="PTHR24012">
    <property type="entry name" value="RNA BINDING PROTEIN"/>
    <property type="match status" value="1"/>
</dbReference>
<dbReference type="SUPFAM" id="SSF54928">
    <property type="entry name" value="RNA-binding domain, RBD"/>
    <property type="match status" value="2"/>
</dbReference>
<accession>A0A9P7JB07</accession>
<dbReference type="InterPro" id="IPR000504">
    <property type="entry name" value="RRM_dom"/>
</dbReference>